<feature type="binding site" evidence="6">
    <location>
        <position position="105"/>
    </location>
    <ligand>
        <name>S-adenosyl-L-methionine</name>
        <dbReference type="ChEBI" id="CHEBI:59789"/>
    </ligand>
</feature>
<gene>
    <name evidence="6" type="primary">rsmH</name>
    <name evidence="7" type="ORF">A6A03_07055</name>
</gene>
<feature type="binding site" evidence="6">
    <location>
        <begin position="35"/>
        <end position="37"/>
    </location>
    <ligand>
        <name>S-adenosyl-L-methionine</name>
        <dbReference type="ChEBI" id="CHEBI:59789"/>
    </ligand>
</feature>
<keyword evidence="3 6" id="KW-0489">Methyltransferase</keyword>
<dbReference type="Gene3D" id="1.10.150.170">
    <property type="entry name" value="Putative methyltransferase TM0872, insert domain"/>
    <property type="match status" value="1"/>
</dbReference>
<dbReference type="SUPFAM" id="SSF81799">
    <property type="entry name" value="Putative methyltransferase TM0872, insert domain"/>
    <property type="match status" value="1"/>
</dbReference>
<sequence>MVVTFQHTPVLLAEVIAALAPRPGGRYLDATVGGGGHALAVLQAAQPGGVLLGIDADPAALAATAERLAEAGLGQQAVLRHGSFADLAVLATEAGFTAVDGILFDLGVSSYQLDTPERGFSFAADGPLDMRLDPTQGPTAADLVNRLSERELADIIFQYGEEHAARRIARAIVERRRLQPFHATADLAAVVARAVGGRHGRIHPATRTFQALRIAVNHELDRLAAALPQAVALLALGGKLAVISFHSLEDRIVKQFLRAEAAGEAPRLAIITKKPVVASAAEVAANPRARSAKLRVAVRIA</sequence>
<dbReference type="GO" id="GO:0005737">
    <property type="term" value="C:cytoplasm"/>
    <property type="evidence" value="ECO:0007669"/>
    <property type="project" value="UniProtKB-SubCell"/>
</dbReference>
<dbReference type="AlphaFoldDB" id="A0A178MLV2"/>
<dbReference type="PANTHER" id="PTHR11265:SF0">
    <property type="entry name" value="12S RRNA N4-METHYLCYTIDINE METHYLTRANSFERASE"/>
    <property type="match status" value="1"/>
</dbReference>
<dbReference type="EC" id="2.1.1.199" evidence="6"/>
<dbReference type="OrthoDB" id="9806637at2"/>
<dbReference type="Proteomes" id="UP000078287">
    <property type="component" value="Unassembled WGS sequence"/>
</dbReference>
<keyword evidence="2 6" id="KW-0698">rRNA processing</keyword>
<keyword evidence="5 6" id="KW-0949">S-adenosyl-L-methionine</keyword>
<dbReference type="SUPFAM" id="SSF53335">
    <property type="entry name" value="S-adenosyl-L-methionine-dependent methyltransferases"/>
    <property type="match status" value="1"/>
</dbReference>
<dbReference type="STRING" id="1707952.A6A03_07055"/>
<dbReference type="Pfam" id="PF01795">
    <property type="entry name" value="Methyltransf_5"/>
    <property type="match status" value="1"/>
</dbReference>
<dbReference type="InterPro" id="IPR002903">
    <property type="entry name" value="RsmH"/>
</dbReference>
<accession>A0A178MLV2</accession>
<comment type="subcellular location">
    <subcellularLocation>
        <location evidence="6">Cytoplasm</location>
    </subcellularLocation>
</comment>
<dbReference type="InterPro" id="IPR029063">
    <property type="entry name" value="SAM-dependent_MTases_sf"/>
</dbReference>
<dbReference type="PIRSF" id="PIRSF004486">
    <property type="entry name" value="MraW"/>
    <property type="match status" value="1"/>
</dbReference>
<protein>
    <recommendedName>
        <fullName evidence="6">Ribosomal RNA small subunit methyltransferase H</fullName>
        <ecNumber evidence="6">2.1.1.199</ecNumber>
    </recommendedName>
    <alternativeName>
        <fullName evidence="6">16S rRNA m(4)C1402 methyltransferase</fullName>
    </alternativeName>
    <alternativeName>
        <fullName evidence="6">rRNA (cytosine-N(4)-)-methyltransferase RsmH</fullName>
    </alternativeName>
</protein>
<dbReference type="FunFam" id="1.10.150.170:FF:000003">
    <property type="entry name" value="Ribosomal RNA small subunit methyltransferase H"/>
    <property type="match status" value="1"/>
</dbReference>
<evidence type="ECO:0000256" key="1">
    <source>
        <dbReference type="ARBA" id="ARBA00010396"/>
    </source>
</evidence>
<evidence type="ECO:0000313" key="7">
    <source>
        <dbReference type="EMBL" id="OAN49058.1"/>
    </source>
</evidence>
<feature type="binding site" evidence="6">
    <location>
        <position position="84"/>
    </location>
    <ligand>
        <name>S-adenosyl-L-methionine</name>
        <dbReference type="ChEBI" id="CHEBI:59789"/>
    </ligand>
</feature>
<dbReference type="PANTHER" id="PTHR11265">
    <property type="entry name" value="S-ADENOSYL-METHYLTRANSFERASE MRAW"/>
    <property type="match status" value="1"/>
</dbReference>
<evidence type="ECO:0000256" key="5">
    <source>
        <dbReference type="ARBA" id="ARBA00022691"/>
    </source>
</evidence>
<evidence type="ECO:0000256" key="6">
    <source>
        <dbReference type="HAMAP-Rule" id="MF_01007"/>
    </source>
</evidence>
<feature type="binding site" evidence="6">
    <location>
        <position position="112"/>
    </location>
    <ligand>
        <name>S-adenosyl-L-methionine</name>
        <dbReference type="ChEBI" id="CHEBI:59789"/>
    </ligand>
</feature>
<evidence type="ECO:0000256" key="2">
    <source>
        <dbReference type="ARBA" id="ARBA00022552"/>
    </source>
</evidence>
<dbReference type="GO" id="GO:0070475">
    <property type="term" value="P:rRNA base methylation"/>
    <property type="evidence" value="ECO:0007669"/>
    <property type="project" value="UniProtKB-UniRule"/>
</dbReference>
<feature type="binding site" evidence="6">
    <location>
        <position position="55"/>
    </location>
    <ligand>
        <name>S-adenosyl-L-methionine</name>
        <dbReference type="ChEBI" id="CHEBI:59789"/>
    </ligand>
</feature>
<organism evidence="7 8">
    <name type="scientific">Chloroflexus islandicus</name>
    <dbReference type="NCBI Taxonomy" id="1707952"/>
    <lineage>
        <taxon>Bacteria</taxon>
        <taxon>Bacillati</taxon>
        <taxon>Chloroflexota</taxon>
        <taxon>Chloroflexia</taxon>
        <taxon>Chloroflexales</taxon>
        <taxon>Chloroflexineae</taxon>
        <taxon>Chloroflexaceae</taxon>
        <taxon>Chloroflexus</taxon>
    </lineage>
</organism>
<keyword evidence="6" id="KW-0963">Cytoplasm</keyword>
<reference evidence="7 8" key="1">
    <citation type="submission" date="2016-04" db="EMBL/GenBank/DDBJ databases">
        <title>Chloroflexus islandicus sp. nov., a thermophilic filamentous anoxygenic phototrophic bacterium from geyser Strokkur (Iceland).</title>
        <authorList>
            <person name="Gaisin V.A."/>
            <person name="Kalashnikov A.M."/>
            <person name="Sukhacheva M.V."/>
            <person name="Grouzdev D.S."/>
            <person name="Ivanov T.M."/>
            <person name="Kuznetsov B."/>
            <person name="Gorlenko V.M."/>
        </authorList>
    </citation>
    <scope>NUCLEOTIDE SEQUENCE [LARGE SCALE GENOMIC DNA]</scope>
    <source>
        <strain evidence="8">isl-2</strain>
    </source>
</reference>
<comment type="similarity">
    <text evidence="1 6">Belongs to the methyltransferase superfamily. RsmH family.</text>
</comment>
<keyword evidence="4 6" id="KW-0808">Transferase</keyword>
<dbReference type="Gene3D" id="3.40.50.150">
    <property type="entry name" value="Vaccinia Virus protein VP39"/>
    <property type="match status" value="1"/>
</dbReference>
<dbReference type="RefSeq" id="WP_066782642.1">
    <property type="nucleotide sequence ID" value="NZ_LWQS01000021.1"/>
</dbReference>
<dbReference type="NCBIfam" id="TIGR00006">
    <property type="entry name" value="16S rRNA (cytosine(1402)-N(4))-methyltransferase RsmH"/>
    <property type="match status" value="1"/>
</dbReference>
<comment type="function">
    <text evidence="6">Specifically methylates the N4 position of cytidine in position 1402 (C1402) of 16S rRNA.</text>
</comment>
<dbReference type="EMBL" id="LWQS01000021">
    <property type="protein sequence ID" value="OAN49058.1"/>
    <property type="molecule type" value="Genomic_DNA"/>
</dbReference>
<proteinExistence type="inferred from homology"/>
<dbReference type="GO" id="GO:0071424">
    <property type="term" value="F:rRNA (cytosine-N4-)-methyltransferase activity"/>
    <property type="evidence" value="ECO:0007669"/>
    <property type="project" value="UniProtKB-UniRule"/>
</dbReference>
<dbReference type="InterPro" id="IPR023397">
    <property type="entry name" value="SAM-dep_MeTrfase_MraW_recog"/>
</dbReference>
<comment type="catalytic activity">
    <reaction evidence="6">
        <text>cytidine(1402) in 16S rRNA + S-adenosyl-L-methionine = N(4)-methylcytidine(1402) in 16S rRNA + S-adenosyl-L-homocysteine + H(+)</text>
        <dbReference type="Rhea" id="RHEA:42928"/>
        <dbReference type="Rhea" id="RHEA-COMP:10286"/>
        <dbReference type="Rhea" id="RHEA-COMP:10287"/>
        <dbReference type="ChEBI" id="CHEBI:15378"/>
        <dbReference type="ChEBI" id="CHEBI:57856"/>
        <dbReference type="ChEBI" id="CHEBI:59789"/>
        <dbReference type="ChEBI" id="CHEBI:74506"/>
        <dbReference type="ChEBI" id="CHEBI:82748"/>
        <dbReference type="EC" id="2.1.1.199"/>
    </reaction>
</comment>
<evidence type="ECO:0000256" key="4">
    <source>
        <dbReference type="ARBA" id="ARBA00022679"/>
    </source>
</evidence>
<dbReference type="HAMAP" id="MF_01007">
    <property type="entry name" value="16SrRNA_methyltr_H"/>
    <property type="match status" value="1"/>
</dbReference>
<name>A0A178MLV2_9CHLR</name>
<evidence type="ECO:0000256" key="3">
    <source>
        <dbReference type="ARBA" id="ARBA00022603"/>
    </source>
</evidence>
<evidence type="ECO:0000313" key="8">
    <source>
        <dbReference type="Proteomes" id="UP000078287"/>
    </source>
</evidence>
<keyword evidence="8" id="KW-1185">Reference proteome</keyword>
<comment type="caution">
    <text evidence="7">The sequence shown here is derived from an EMBL/GenBank/DDBJ whole genome shotgun (WGS) entry which is preliminary data.</text>
</comment>